<proteinExistence type="predicted"/>
<dbReference type="SUPFAM" id="SSF47413">
    <property type="entry name" value="lambda repressor-like DNA-binding domains"/>
    <property type="match status" value="1"/>
</dbReference>
<name>A0A9D1HJF1_9FIRM</name>
<reference evidence="2" key="1">
    <citation type="submission" date="2020-10" db="EMBL/GenBank/DDBJ databases">
        <authorList>
            <person name="Gilroy R."/>
        </authorList>
    </citation>
    <scope>NUCLEOTIDE SEQUENCE</scope>
    <source>
        <strain evidence="2">2830</strain>
    </source>
</reference>
<evidence type="ECO:0000313" key="2">
    <source>
        <dbReference type="EMBL" id="HIU09815.1"/>
    </source>
</evidence>
<comment type="caution">
    <text evidence="2">The sequence shown here is derived from an EMBL/GenBank/DDBJ whole genome shotgun (WGS) entry which is preliminary data.</text>
</comment>
<reference evidence="2" key="2">
    <citation type="journal article" date="2021" name="PeerJ">
        <title>Extensive microbial diversity within the chicken gut microbiome revealed by metagenomics and culture.</title>
        <authorList>
            <person name="Gilroy R."/>
            <person name="Ravi A."/>
            <person name="Getino M."/>
            <person name="Pursley I."/>
            <person name="Horton D.L."/>
            <person name="Alikhan N.F."/>
            <person name="Baker D."/>
            <person name="Gharbi K."/>
            <person name="Hall N."/>
            <person name="Watson M."/>
            <person name="Adriaenssens E.M."/>
            <person name="Foster-Nyarko E."/>
            <person name="Jarju S."/>
            <person name="Secka A."/>
            <person name="Antonio M."/>
            <person name="Oren A."/>
            <person name="Chaudhuri R.R."/>
            <person name="La Ragione R."/>
            <person name="Hildebrand F."/>
            <person name="Pallen M.J."/>
        </authorList>
    </citation>
    <scope>NUCLEOTIDE SEQUENCE</scope>
    <source>
        <strain evidence="2">2830</strain>
    </source>
</reference>
<gene>
    <name evidence="2" type="ORF">IAB00_00960</name>
</gene>
<dbReference type="Proteomes" id="UP000824124">
    <property type="component" value="Unassembled WGS sequence"/>
</dbReference>
<dbReference type="Gene3D" id="1.10.260.40">
    <property type="entry name" value="lambda repressor-like DNA-binding domains"/>
    <property type="match status" value="1"/>
</dbReference>
<organism evidence="2 3">
    <name type="scientific">Candidatus Avidehalobacter gallistercoris</name>
    <dbReference type="NCBI Taxonomy" id="2840694"/>
    <lineage>
        <taxon>Bacteria</taxon>
        <taxon>Bacillati</taxon>
        <taxon>Bacillota</taxon>
        <taxon>Clostridia</taxon>
        <taxon>Eubacteriales</taxon>
        <taxon>Peptococcaceae</taxon>
        <taxon>Peptococcaceae incertae sedis</taxon>
        <taxon>Candidatus Avidehalobacter</taxon>
    </lineage>
</organism>
<accession>A0A9D1HJF1</accession>
<dbReference type="InterPro" id="IPR010982">
    <property type="entry name" value="Lambda_DNA-bd_dom_sf"/>
</dbReference>
<evidence type="ECO:0000313" key="3">
    <source>
        <dbReference type="Proteomes" id="UP000824124"/>
    </source>
</evidence>
<dbReference type="Pfam" id="PF01381">
    <property type="entry name" value="HTH_3"/>
    <property type="match status" value="1"/>
</dbReference>
<dbReference type="CDD" id="cd00093">
    <property type="entry name" value="HTH_XRE"/>
    <property type="match status" value="1"/>
</dbReference>
<dbReference type="PROSITE" id="PS50943">
    <property type="entry name" value="HTH_CROC1"/>
    <property type="match status" value="1"/>
</dbReference>
<sequence>MGIGAVLKKLIYEKGSNVNEVSLATGVSTSTLYSIIRRDSMSVNISDLYKVAKHLGVSLDYFYLALQKDDTSATATNTDIFLLAEEKLHIKKYRTLTPEGKSAIDSLIDTLLAMQQPPAVNDLPDINEAHRRLAEIEAREQRAARLIAYKGKDNPTPVVYPTDEEVEAAKKLLEKDTIDFDNLD</sequence>
<protein>
    <submittedName>
        <fullName evidence="2">Helix-turn-helix transcriptional regulator</fullName>
    </submittedName>
</protein>
<dbReference type="SMART" id="SM00530">
    <property type="entry name" value="HTH_XRE"/>
    <property type="match status" value="1"/>
</dbReference>
<evidence type="ECO:0000259" key="1">
    <source>
        <dbReference type="PROSITE" id="PS50943"/>
    </source>
</evidence>
<dbReference type="EMBL" id="DVMH01000005">
    <property type="protein sequence ID" value="HIU09815.1"/>
    <property type="molecule type" value="Genomic_DNA"/>
</dbReference>
<feature type="domain" description="HTH cro/C1-type" evidence="1">
    <location>
        <begin position="7"/>
        <end position="62"/>
    </location>
</feature>
<dbReference type="AlphaFoldDB" id="A0A9D1HJF1"/>
<dbReference type="InterPro" id="IPR001387">
    <property type="entry name" value="Cro/C1-type_HTH"/>
</dbReference>
<dbReference type="GO" id="GO:0003677">
    <property type="term" value="F:DNA binding"/>
    <property type="evidence" value="ECO:0007669"/>
    <property type="project" value="InterPro"/>
</dbReference>